<dbReference type="AlphaFoldDB" id="A0A088RKW9"/>
<evidence type="ECO:0000313" key="3">
    <source>
        <dbReference type="EMBL" id="AIN95814.1"/>
    </source>
</evidence>
<accession>A0A088RKW9</accession>
<dbReference type="OrthoDB" id="270849at2759"/>
<protein>
    <recommendedName>
        <fullName evidence="2">MINDY4 N-terminal dimerisation domain-containing protein</fullName>
    </recommendedName>
</protein>
<dbReference type="eggNOG" id="ENOG502S9ZR">
    <property type="taxonomic scope" value="Eukaryota"/>
</dbReference>
<dbReference type="RefSeq" id="XP_010704136.1">
    <property type="nucleotide sequence ID" value="XM_010705834.1"/>
</dbReference>
<dbReference type="InterPro" id="IPR059022">
    <property type="entry name" value="MINDY4_N"/>
</dbReference>
<dbReference type="KEGG" id="lpan:LPMP_080040"/>
<feature type="domain" description="MINDY4 N-terminal dimerisation" evidence="2">
    <location>
        <begin position="25"/>
        <end position="55"/>
    </location>
</feature>
<evidence type="ECO:0000313" key="4">
    <source>
        <dbReference type="Proteomes" id="UP000063063"/>
    </source>
</evidence>
<dbReference type="VEuPathDB" id="TriTrypDB:LPMP_080040"/>
<dbReference type="GeneID" id="22572466"/>
<proteinExistence type="predicted"/>
<dbReference type="Pfam" id="PF26038">
    <property type="entry name" value="Dimer_MINDY4_N"/>
    <property type="match status" value="1"/>
</dbReference>
<dbReference type="VEuPathDB" id="TriTrypDB:LPAL13_080005300"/>
<reference evidence="3 4" key="1">
    <citation type="journal article" date="2015" name="Sci. Rep.">
        <title>The genome of Leishmania panamensis: insights into genomics of the L. (Viannia) subgenus.</title>
        <authorList>
            <person name="Llanes A."/>
            <person name="Restrepo C.M."/>
            <person name="Vecchio G.D."/>
            <person name="Anguizola F.J."/>
            <person name="Lleonart R."/>
        </authorList>
    </citation>
    <scope>NUCLEOTIDE SEQUENCE [LARGE SCALE GENOMIC DNA]</scope>
    <source>
        <strain evidence="3 4">MHOM/PA/94/PSC-1</strain>
    </source>
</reference>
<organism evidence="3 4">
    <name type="scientific">Leishmania panamensis</name>
    <dbReference type="NCBI Taxonomy" id="5679"/>
    <lineage>
        <taxon>Eukaryota</taxon>
        <taxon>Discoba</taxon>
        <taxon>Euglenozoa</taxon>
        <taxon>Kinetoplastea</taxon>
        <taxon>Metakinetoplastina</taxon>
        <taxon>Trypanosomatida</taxon>
        <taxon>Trypanosomatidae</taxon>
        <taxon>Leishmaniinae</taxon>
        <taxon>Leishmania</taxon>
        <taxon>Leishmania guyanensis species complex</taxon>
    </lineage>
</organism>
<dbReference type="EMBL" id="CP009377">
    <property type="protein sequence ID" value="AIN95814.1"/>
    <property type="molecule type" value="Genomic_DNA"/>
</dbReference>
<keyword evidence="4" id="KW-1185">Reference proteome</keyword>
<evidence type="ECO:0000256" key="1">
    <source>
        <dbReference type="SAM" id="MobiDB-lite"/>
    </source>
</evidence>
<evidence type="ECO:0000259" key="2">
    <source>
        <dbReference type="Pfam" id="PF26038"/>
    </source>
</evidence>
<name>A0A088RKW9_LEIPA</name>
<gene>
    <name evidence="3" type="ORF">LPMP_080040</name>
</gene>
<feature type="region of interest" description="Disordered" evidence="1">
    <location>
        <begin position="57"/>
        <end position="85"/>
    </location>
</feature>
<dbReference type="Proteomes" id="UP000063063">
    <property type="component" value="Chromosome 8"/>
</dbReference>
<sequence>MDLTDNSMWTLVEEAVIEDRGEDEEEVLAQMVRSYLARRGLTDTLAAFDEEHQSYWSSSKHPYKGSPDASKPAASGEVADLTPAADHPNVNYAASLDEASGGMDKRKVAQLLCLQERYEAAAALMAPSSLARIRLLCIQAQSLEDTVAAVFYLATHVAPLVPFCTDPTMGHRVYTAALSNLLSPCRERSSPDAEALAREVNDELCGREQRSSLHVLFNWAYWQETSHTI</sequence>